<keyword evidence="7" id="KW-0010">Activator</keyword>
<evidence type="ECO:0000256" key="7">
    <source>
        <dbReference type="ARBA" id="ARBA00023159"/>
    </source>
</evidence>
<dbReference type="SUPFAM" id="SSF46894">
    <property type="entry name" value="C-terminal effector domain of the bipartite response regulators"/>
    <property type="match status" value="1"/>
</dbReference>
<evidence type="ECO:0000256" key="8">
    <source>
        <dbReference type="ARBA" id="ARBA00023163"/>
    </source>
</evidence>
<accession>A0A1T4RN26</accession>
<evidence type="ECO:0000256" key="3">
    <source>
        <dbReference type="ARBA" id="ARBA00022553"/>
    </source>
</evidence>
<dbReference type="Pfam" id="PF00486">
    <property type="entry name" value="Trans_reg_C"/>
    <property type="match status" value="1"/>
</dbReference>
<evidence type="ECO:0000256" key="6">
    <source>
        <dbReference type="ARBA" id="ARBA00023125"/>
    </source>
</evidence>
<protein>
    <recommendedName>
        <fullName evidence="9">Regulatory protein VirG</fullName>
    </recommendedName>
</protein>
<keyword evidence="2" id="KW-0963">Cytoplasm</keyword>
<dbReference type="PROSITE" id="PS50110">
    <property type="entry name" value="RESPONSE_REGULATORY"/>
    <property type="match status" value="1"/>
</dbReference>
<evidence type="ECO:0000256" key="4">
    <source>
        <dbReference type="ARBA" id="ARBA00023012"/>
    </source>
</evidence>
<dbReference type="SUPFAM" id="SSF52172">
    <property type="entry name" value="CheY-like"/>
    <property type="match status" value="1"/>
</dbReference>
<evidence type="ECO:0000256" key="2">
    <source>
        <dbReference type="ARBA" id="ARBA00022490"/>
    </source>
</evidence>
<dbReference type="InterPro" id="IPR016032">
    <property type="entry name" value="Sig_transdc_resp-reg_C-effctor"/>
</dbReference>
<feature type="domain" description="Response regulatory" evidence="12">
    <location>
        <begin position="6"/>
        <end position="120"/>
    </location>
</feature>
<evidence type="ECO:0000256" key="10">
    <source>
        <dbReference type="PROSITE-ProRule" id="PRU00169"/>
    </source>
</evidence>
<dbReference type="GO" id="GO:0006355">
    <property type="term" value="P:regulation of DNA-templated transcription"/>
    <property type="evidence" value="ECO:0007669"/>
    <property type="project" value="InterPro"/>
</dbReference>
<evidence type="ECO:0000259" key="12">
    <source>
        <dbReference type="PROSITE" id="PS50110"/>
    </source>
</evidence>
<dbReference type="RefSeq" id="WP_078708600.1">
    <property type="nucleotide sequence ID" value="NZ_FUXL01000007.1"/>
</dbReference>
<dbReference type="PANTHER" id="PTHR48111:SF4">
    <property type="entry name" value="DNA-BINDING DUAL TRANSCRIPTIONAL REGULATOR OMPR"/>
    <property type="match status" value="1"/>
</dbReference>
<dbReference type="Gene3D" id="6.10.250.690">
    <property type="match status" value="1"/>
</dbReference>
<dbReference type="GO" id="GO:0000976">
    <property type="term" value="F:transcription cis-regulatory region binding"/>
    <property type="evidence" value="ECO:0007669"/>
    <property type="project" value="TreeGrafter"/>
</dbReference>
<evidence type="ECO:0000259" key="13">
    <source>
        <dbReference type="PROSITE" id="PS51755"/>
    </source>
</evidence>
<keyword evidence="4" id="KW-0902">Two-component regulatory system</keyword>
<feature type="modified residue" description="4-aspartylphosphate" evidence="10">
    <location>
        <position position="55"/>
    </location>
</feature>
<dbReference type="CDD" id="cd00383">
    <property type="entry name" value="trans_reg_C"/>
    <property type="match status" value="1"/>
</dbReference>
<name>A0A1T4RN26_9HYPH</name>
<dbReference type="EMBL" id="FUXL01000007">
    <property type="protein sequence ID" value="SKA17148.1"/>
    <property type="molecule type" value="Genomic_DNA"/>
</dbReference>
<keyword evidence="5" id="KW-0805">Transcription regulation</keyword>
<reference evidence="14 15" key="1">
    <citation type="submission" date="2017-02" db="EMBL/GenBank/DDBJ databases">
        <authorList>
            <person name="Peterson S.W."/>
        </authorList>
    </citation>
    <scope>NUCLEOTIDE SEQUENCE [LARGE SCALE GENOMIC DNA]</scope>
    <source>
        <strain evidence="14 15">USBA 369</strain>
    </source>
</reference>
<keyword evidence="6 11" id="KW-0238">DNA-binding</keyword>
<organism evidence="14 15">
    <name type="scientific">Consotaella salsifontis</name>
    <dbReference type="NCBI Taxonomy" id="1365950"/>
    <lineage>
        <taxon>Bacteria</taxon>
        <taxon>Pseudomonadati</taxon>
        <taxon>Pseudomonadota</taxon>
        <taxon>Alphaproteobacteria</taxon>
        <taxon>Hyphomicrobiales</taxon>
        <taxon>Aurantimonadaceae</taxon>
        <taxon>Consotaella</taxon>
    </lineage>
</organism>
<dbReference type="OrthoDB" id="7554872at2"/>
<keyword evidence="15" id="KW-1185">Reference proteome</keyword>
<dbReference type="PROSITE" id="PS51755">
    <property type="entry name" value="OMPR_PHOB"/>
    <property type="match status" value="1"/>
</dbReference>
<dbReference type="PANTHER" id="PTHR48111">
    <property type="entry name" value="REGULATOR OF RPOS"/>
    <property type="match status" value="1"/>
</dbReference>
<gene>
    <name evidence="14" type="ORF">SAMN05428963_10796</name>
</gene>
<evidence type="ECO:0000256" key="11">
    <source>
        <dbReference type="PROSITE-ProRule" id="PRU01091"/>
    </source>
</evidence>
<dbReference type="SMART" id="SM00448">
    <property type="entry name" value="REC"/>
    <property type="match status" value="1"/>
</dbReference>
<dbReference type="STRING" id="1365950.SAMN05428963_10796"/>
<keyword evidence="8" id="KW-0804">Transcription</keyword>
<dbReference type="Pfam" id="PF00072">
    <property type="entry name" value="Response_reg"/>
    <property type="match status" value="1"/>
</dbReference>
<comment type="subcellular location">
    <subcellularLocation>
        <location evidence="1">Cytoplasm</location>
    </subcellularLocation>
</comment>
<dbReference type="FunFam" id="1.10.10.10:FF:000099">
    <property type="entry name" value="Two-component system response regulator TorR"/>
    <property type="match status" value="1"/>
</dbReference>
<dbReference type="SMART" id="SM00862">
    <property type="entry name" value="Trans_reg_C"/>
    <property type="match status" value="1"/>
</dbReference>
<evidence type="ECO:0000256" key="9">
    <source>
        <dbReference type="ARBA" id="ARBA00067337"/>
    </source>
</evidence>
<dbReference type="InterPro" id="IPR001867">
    <property type="entry name" value="OmpR/PhoB-type_DNA-bd"/>
</dbReference>
<evidence type="ECO:0000313" key="15">
    <source>
        <dbReference type="Proteomes" id="UP000190135"/>
    </source>
</evidence>
<dbReference type="InterPro" id="IPR036388">
    <property type="entry name" value="WH-like_DNA-bd_sf"/>
</dbReference>
<dbReference type="FunFam" id="3.40.50.2300:FF:000001">
    <property type="entry name" value="DNA-binding response regulator PhoB"/>
    <property type="match status" value="1"/>
</dbReference>
<feature type="DNA-binding region" description="OmpR/PhoB-type" evidence="11">
    <location>
        <begin position="140"/>
        <end position="240"/>
    </location>
</feature>
<dbReference type="InterPro" id="IPR001789">
    <property type="entry name" value="Sig_transdc_resp-reg_receiver"/>
</dbReference>
<dbReference type="InterPro" id="IPR011006">
    <property type="entry name" value="CheY-like_superfamily"/>
</dbReference>
<dbReference type="InterPro" id="IPR039420">
    <property type="entry name" value="WalR-like"/>
</dbReference>
<dbReference type="GO" id="GO:0032993">
    <property type="term" value="C:protein-DNA complex"/>
    <property type="evidence" value="ECO:0007669"/>
    <property type="project" value="TreeGrafter"/>
</dbReference>
<dbReference type="GO" id="GO:0005829">
    <property type="term" value="C:cytosol"/>
    <property type="evidence" value="ECO:0007669"/>
    <property type="project" value="TreeGrafter"/>
</dbReference>
<dbReference type="Gene3D" id="3.40.50.2300">
    <property type="match status" value="1"/>
</dbReference>
<evidence type="ECO:0000313" key="14">
    <source>
        <dbReference type="EMBL" id="SKA17148.1"/>
    </source>
</evidence>
<sequence>MEASPHVLIVDDHRDIRDLVGKFLSKHGLRITQAANGTEMWQALSNHRIDLIVLDLMLPGEDGLSLCRRLRAEGATTPVIMLTAMGEETDRVVGLEMGADDYMAKPFSSRELLARIKAVLRRTQMNAAAAAVVPTVGDERAIARFTGWTLDLARHDLHRADGVVLPLSKGEYTLLVAFVERPKRVLSRDQLLDLARGRSAIPFDRSIDTQVSRLRRKLEDDPANPTLIKTVWGDGYMFTADVSFDDHQS</sequence>
<dbReference type="Gene3D" id="1.10.10.10">
    <property type="entry name" value="Winged helix-like DNA-binding domain superfamily/Winged helix DNA-binding domain"/>
    <property type="match status" value="1"/>
</dbReference>
<evidence type="ECO:0000256" key="1">
    <source>
        <dbReference type="ARBA" id="ARBA00004496"/>
    </source>
</evidence>
<feature type="domain" description="OmpR/PhoB-type" evidence="13">
    <location>
        <begin position="140"/>
        <end position="240"/>
    </location>
</feature>
<dbReference type="AlphaFoldDB" id="A0A1T4RN26"/>
<keyword evidence="3 10" id="KW-0597">Phosphoprotein</keyword>
<dbReference type="Proteomes" id="UP000190135">
    <property type="component" value="Unassembled WGS sequence"/>
</dbReference>
<proteinExistence type="predicted"/>
<dbReference type="GO" id="GO:0000156">
    <property type="term" value="F:phosphorelay response regulator activity"/>
    <property type="evidence" value="ECO:0007669"/>
    <property type="project" value="TreeGrafter"/>
</dbReference>
<evidence type="ECO:0000256" key="5">
    <source>
        <dbReference type="ARBA" id="ARBA00023015"/>
    </source>
</evidence>